<name>A0A7Y5Z363_9PSED</name>
<dbReference type="RefSeq" id="WP_175361395.1">
    <property type="nucleotide sequence ID" value="NZ_JABFMR010000001.1"/>
</dbReference>
<proteinExistence type="predicted"/>
<keyword evidence="1" id="KW-0175">Coiled coil</keyword>
<evidence type="ECO:0000313" key="3">
    <source>
        <dbReference type="Proteomes" id="UP000536720"/>
    </source>
</evidence>
<dbReference type="EMBL" id="JABFMR010000001">
    <property type="protein sequence ID" value="NUT85056.1"/>
    <property type="molecule type" value="Genomic_DNA"/>
</dbReference>
<feature type="coiled-coil region" evidence="1">
    <location>
        <begin position="130"/>
        <end position="171"/>
    </location>
</feature>
<organism evidence="2 3">
    <name type="scientific">Pseudomonas corrugata</name>
    <dbReference type="NCBI Taxonomy" id="47879"/>
    <lineage>
        <taxon>Bacteria</taxon>
        <taxon>Pseudomonadati</taxon>
        <taxon>Pseudomonadota</taxon>
        <taxon>Gammaproteobacteria</taxon>
        <taxon>Pseudomonadales</taxon>
        <taxon>Pseudomonadaceae</taxon>
        <taxon>Pseudomonas</taxon>
    </lineage>
</organism>
<sequence>MESLDTFNPFAKIFYRPIDAAIRWCNLMPYETHILESGWETPELLSKTFPQWPCLHANTEKILDAIRNHELRYGALGTTVTAGTPVDIRLLTVRHSDLKWWMIHHHPDQRPLFLFSLASVDQEIIRYGTYLTLQADREALQVRLQAAETKLQALMDELRAAGLERDHLRELGENKRPVGEHDKASYLKVIGALVATMLGSSEAGRRHSIFDSQASIVDSITAHYRGISGLSKRSLDEKFAAGRRSLSQK</sequence>
<reference evidence="2 3" key="1">
    <citation type="journal article" date="2020" name="Front. Plant Sci.">
        <title>Isolation of Rhizosphere Bacteria That Improve Quality and Water Stress Tolerance in Greenhouse Ornamentals.</title>
        <authorList>
            <person name="Nordstedt N.P."/>
            <person name="Jones M.L."/>
        </authorList>
    </citation>
    <scope>NUCLEOTIDE SEQUENCE [LARGE SCALE GENOMIC DNA]</scope>
    <source>
        <strain evidence="2 3">C7D2</strain>
    </source>
</reference>
<dbReference type="AlphaFoldDB" id="A0A7Y5Z363"/>
<gene>
    <name evidence="2" type="ORF">HNO91_01395</name>
</gene>
<accession>A0A7Y5Z363</accession>
<comment type="caution">
    <text evidence="2">The sequence shown here is derived from an EMBL/GenBank/DDBJ whole genome shotgun (WGS) entry which is preliminary data.</text>
</comment>
<evidence type="ECO:0000256" key="1">
    <source>
        <dbReference type="SAM" id="Coils"/>
    </source>
</evidence>
<evidence type="ECO:0000313" key="2">
    <source>
        <dbReference type="EMBL" id="NUT85056.1"/>
    </source>
</evidence>
<evidence type="ECO:0008006" key="4">
    <source>
        <dbReference type="Google" id="ProtNLM"/>
    </source>
</evidence>
<dbReference type="Proteomes" id="UP000536720">
    <property type="component" value="Unassembled WGS sequence"/>
</dbReference>
<protein>
    <recommendedName>
        <fullName evidence="4">Receptor protein-tyrosine kinase</fullName>
    </recommendedName>
</protein>